<organism evidence="2 3">
    <name type="scientific">Stachybotrys elegans</name>
    <dbReference type="NCBI Taxonomy" id="80388"/>
    <lineage>
        <taxon>Eukaryota</taxon>
        <taxon>Fungi</taxon>
        <taxon>Dikarya</taxon>
        <taxon>Ascomycota</taxon>
        <taxon>Pezizomycotina</taxon>
        <taxon>Sordariomycetes</taxon>
        <taxon>Hypocreomycetidae</taxon>
        <taxon>Hypocreales</taxon>
        <taxon>Stachybotryaceae</taxon>
        <taxon>Stachybotrys</taxon>
    </lineage>
</organism>
<dbReference type="EMBL" id="JAGPNK010000007">
    <property type="protein sequence ID" value="KAH7318485.1"/>
    <property type="molecule type" value="Genomic_DNA"/>
</dbReference>
<evidence type="ECO:0000256" key="1">
    <source>
        <dbReference type="SAM" id="MobiDB-lite"/>
    </source>
</evidence>
<comment type="caution">
    <text evidence="2">The sequence shown here is derived from an EMBL/GenBank/DDBJ whole genome shotgun (WGS) entry which is preliminary data.</text>
</comment>
<dbReference type="Proteomes" id="UP000813444">
    <property type="component" value="Unassembled WGS sequence"/>
</dbReference>
<accession>A0A8K0SWH9</accession>
<dbReference type="AlphaFoldDB" id="A0A8K0SWH9"/>
<reference evidence="2" key="1">
    <citation type="journal article" date="2021" name="Nat. Commun.">
        <title>Genetic determinants of endophytism in the Arabidopsis root mycobiome.</title>
        <authorList>
            <person name="Mesny F."/>
            <person name="Miyauchi S."/>
            <person name="Thiergart T."/>
            <person name="Pickel B."/>
            <person name="Atanasova L."/>
            <person name="Karlsson M."/>
            <person name="Huettel B."/>
            <person name="Barry K.W."/>
            <person name="Haridas S."/>
            <person name="Chen C."/>
            <person name="Bauer D."/>
            <person name="Andreopoulos W."/>
            <person name="Pangilinan J."/>
            <person name="LaButti K."/>
            <person name="Riley R."/>
            <person name="Lipzen A."/>
            <person name="Clum A."/>
            <person name="Drula E."/>
            <person name="Henrissat B."/>
            <person name="Kohler A."/>
            <person name="Grigoriev I.V."/>
            <person name="Martin F.M."/>
            <person name="Hacquard S."/>
        </authorList>
    </citation>
    <scope>NUCLEOTIDE SEQUENCE</scope>
    <source>
        <strain evidence="2">MPI-CAGE-CH-0235</strain>
    </source>
</reference>
<dbReference type="OrthoDB" id="5383784at2759"/>
<proteinExistence type="predicted"/>
<gene>
    <name evidence="2" type="ORF">B0I35DRAFT_432190</name>
</gene>
<feature type="region of interest" description="Disordered" evidence="1">
    <location>
        <begin position="1"/>
        <end position="45"/>
    </location>
</feature>
<name>A0A8K0SWH9_9HYPO</name>
<protein>
    <submittedName>
        <fullName evidence="2">Uncharacterized protein</fullName>
    </submittedName>
</protein>
<keyword evidence="3" id="KW-1185">Reference proteome</keyword>
<evidence type="ECO:0000313" key="2">
    <source>
        <dbReference type="EMBL" id="KAH7318485.1"/>
    </source>
</evidence>
<sequence length="521" mass="58115">MGIHGPLTAQALGRSPYDDVVQGEGEADPRQPAQQYDHRGRPFNPETKRMNRDIIRAHNEVMLVIGVAEPENPQATADAELRRLHWNYETSIGLKLDYCSRRCIEAVGFLGLHGLRQRILIYKHYSETPFWTLFKQARADFSIFRDMLPGAVGSFLTSVVEDYVSRLWRFRKDRVVARQIIHEVWSYMRVHLELFVALQRVGLIPATQWLPKPSFFIPFSYDSPIPCPPVVENLNPSLSLLRLAADVLISATPFLVWVVSQRLTRHVRQTLWTQVYYRLAKIGSPGMSSLPLPAMAFPNTGLPPVPLALGEAHHEADDMVQVVDDTQEELPAEPDSLPGPFEAVRRQSIFSVRGGGDDYASEEEEHEGLSAALITFDVEEATDAPAGLWSAELRPTQGDGRSGSAQPLYFHTLLRQLPVRLAGRIFTDAILRVLIAPIEATALRLAARMYQSRDGLITPAIYTVGPLRGLSWTAAVNFVGVEFLHLSILSDVWAFCACAAQLFLMSTDEFKSYQGEAGGSA</sequence>
<evidence type="ECO:0000313" key="3">
    <source>
        <dbReference type="Proteomes" id="UP000813444"/>
    </source>
</evidence>
<feature type="compositionally biased region" description="Basic and acidic residues" evidence="1">
    <location>
        <begin position="36"/>
        <end position="45"/>
    </location>
</feature>